<proteinExistence type="predicted"/>
<comment type="caution">
    <text evidence="6">The sequence shown here is derived from an EMBL/GenBank/DDBJ whole genome shotgun (WGS) entry which is preliminary data.</text>
</comment>
<dbReference type="Pfam" id="PF00733">
    <property type="entry name" value="Asn_synthase"/>
    <property type="match status" value="1"/>
</dbReference>
<dbReference type="CDD" id="cd01991">
    <property type="entry name" value="Asn_synthase_B_C"/>
    <property type="match status" value="1"/>
</dbReference>
<dbReference type="GO" id="GO:0004066">
    <property type="term" value="F:asparagine synthase (glutamine-hydrolyzing) activity"/>
    <property type="evidence" value="ECO:0007669"/>
    <property type="project" value="InterPro"/>
</dbReference>
<feature type="region of interest" description="Disordered" evidence="4">
    <location>
        <begin position="357"/>
        <end position="380"/>
    </location>
</feature>
<dbReference type="EMBL" id="JALJOV010000734">
    <property type="protein sequence ID" value="KAK9861587.1"/>
    <property type="molecule type" value="Genomic_DNA"/>
</dbReference>
<feature type="region of interest" description="Disordered" evidence="4">
    <location>
        <begin position="300"/>
        <end position="332"/>
    </location>
</feature>
<dbReference type="GO" id="GO:0006529">
    <property type="term" value="P:asparagine biosynthetic process"/>
    <property type="evidence" value="ECO:0007669"/>
    <property type="project" value="UniProtKB-KW"/>
</dbReference>
<evidence type="ECO:0000256" key="1">
    <source>
        <dbReference type="ARBA" id="ARBA00022605"/>
    </source>
</evidence>
<feature type="region of interest" description="Disordered" evidence="4">
    <location>
        <begin position="224"/>
        <end position="255"/>
    </location>
</feature>
<dbReference type="Gene3D" id="3.60.20.10">
    <property type="entry name" value="Glutamine Phosphoribosylpyrophosphate, subunit 1, domain 1"/>
    <property type="match status" value="1"/>
</dbReference>
<dbReference type="SUPFAM" id="SSF52402">
    <property type="entry name" value="Adenine nucleotide alpha hydrolases-like"/>
    <property type="match status" value="1"/>
</dbReference>
<evidence type="ECO:0000256" key="2">
    <source>
        <dbReference type="ARBA" id="ARBA00022888"/>
    </source>
</evidence>
<dbReference type="Proteomes" id="UP001485043">
    <property type="component" value="Unassembled WGS sequence"/>
</dbReference>
<evidence type="ECO:0000256" key="4">
    <source>
        <dbReference type="SAM" id="MobiDB-lite"/>
    </source>
</evidence>
<feature type="region of interest" description="Disordered" evidence="4">
    <location>
        <begin position="480"/>
        <end position="520"/>
    </location>
</feature>
<dbReference type="InterPro" id="IPR017932">
    <property type="entry name" value="GATase_2_dom"/>
</dbReference>
<accession>A0AAW1SYX8</accession>
<keyword evidence="3" id="KW-0315">Glutamine amidotransferase</keyword>
<dbReference type="InterPro" id="IPR001962">
    <property type="entry name" value="Asn_synthase"/>
</dbReference>
<protein>
    <recommendedName>
        <fullName evidence="5">Glutamine amidotransferase type-2 domain-containing protein</fullName>
    </recommendedName>
</protein>
<keyword evidence="7" id="KW-1185">Reference proteome</keyword>
<reference evidence="6 7" key="1">
    <citation type="journal article" date="2024" name="Nat. Commun.">
        <title>Phylogenomics reveals the evolutionary origins of lichenization in chlorophyte algae.</title>
        <authorList>
            <person name="Puginier C."/>
            <person name="Libourel C."/>
            <person name="Otte J."/>
            <person name="Skaloud P."/>
            <person name="Haon M."/>
            <person name="Grisel S."/>
            <person name="Petersen M."/>
            <person name="Berrin J.G."/>
            <person name="Delaux P.M."/>
            <person name="Dal Grande F."/>
            <person name="Keller J."/>
        </authorList>
    </citation>
    <scope>NUCLEOTIDE SEQUENCE [LARGE SCALE GENOMIC DNA]</scope>
    <source>
        <strain evidence="6 7">SAG 2523</strain>
    </source>
</reference>
<gene>
    <name evidence="6" type="ORF">WJX84_011188</name>
</gene>
<feature type="domain" description="Glutamine amidotransferase type-2" evidence="5">
    <location>
        <begin position="2"/>
        <end position="184"/>
    </location>
</feature>
<evidence type="ECO:0000259" key="5">
    <source>
        <dbReference type="PROSITE" id="PS51278"/>
    </source>
</evidence>
<feature type="compositionally biased region" description="Pro residues" evidence="4">
    <location>
        <begin position="224"/>
        <end position="235"/>
    </location>
</feature>
<evidence type="ECO:0000256" key="3">
    <source>
        <dbReference type="ARBA" id="ARBA00022962"/>
    </source>
</evidence>
<dbReference type="SUPFAM" id="SSF56235">
    <property type="entry name" value="N-terminal nucleophile aminohydrolases (Ntn hydrolases)"/>
    <property type="match status" value="1"/>
</dbReference>
<name>A0AAW1SYX8_9CHLO</name>
<sequence>MCGILLVLDRSSKRHSTINFRDGLARRGPDQLDTLQVDSSSATHLQFEASTLQLRGSNKLPAILQDGHGNVLLFNGEIFSGLEVPGGQNDRQCLLEALAACSSVTEVMQRIRGPWTFIYWAAQQQQLWFGCDAIGRRSLLMHAPVGQEDSFMLASVQPDGQQTLPGSTQWQVIPPGLQSISIGQRWPEEQGKWPPTSQQHSWTDPMLLRLAAYQRTPALILPAEPFPLPARPPLPETTDADAARDLPSQTASSDRQALLDAAAPKVLKALLESQPNMRATPEPMSPHGAGVNDRQAQLAPLHAQQHSMAAAEAAPPWEGGEHEESPHPDSLYAQQPSQAAVSEAVVPCEAGVMDQHPGMDTSHAGQPSQAAPVGRARSQQAEGVALADRVLPQGDPIDLASICFDGGASPDRLSALDALEELRAMAPTRPWRFIAVDATLDDFHAHKDHIVSLLAPSDTLMDVNIGTALWLAARAEGGMQAHSQDGEGRVDGQPPQGVVGHRQRRREARRQREREARAGKAQKAAIQDAAQALQPGPQVRSAARVVLLGQGADEQCAGYGRHRSAFQKGGYPRLQQELAGDVQRLWIRNLARDDRLVADHGREARQPFLDEAFMTAVLDLPLPLVADMGLPAGTGDKQLLRECLRLLGCTRAAARVKRAIQFGSRIGKLMNVHHFGSNHAANVQHAGSVRLAFMHTEAEQLPHLA</sequence>
<dbReference type="AlphaFoldDB" id="A0AAW1SYX8"/>
<dbReference type="PANTHER" id="PTHR45937:SF1">
    <property type="entry name" value="ASPARAGINE SYNTHETASE DOMAIN-CONTAINING PROTEIN 1"/>
    <property type="match status" value="1"/>
</dbReference>
<dbReference type="Gene3D" id="3.40.50.620">
    <property type="entry name" value="HUPs"/>
    <property type="match status" value="1"/>
</dbReference>
<organism evidence="6 7">
    <name type="scientific">Apatococcus fuscideae</name>
    <dbReference type="NCBI Taxonomy" id="2026836"/>
    <lineage>
        <taxon>Eukaryota</taxon>
        <taxon>Viridiplantae</taxon>
        <taxon>Chlorophyta</taxon>
        <taxon>core chlorophytes</taxon>
        <taxon>Trebouxiophyceae</taxon>
        <taxon>Chlorellales</taxon>
        <taxon>Chlorellaceae</taxon>
        <taxon>Apatococcus</taxon>
    </lineage>
</organism>
<keyword evidence="1" id="KW-0028">Amino-acid biosynthesis</keyword>
<evidence type="ECO:0000313" key="7">
    <source>
        <dbReference type="Proteomes" id="UP001485043"/>
    </source>
</evidence>
<feature type="compositionally biased region" description="Low complexity" evidence="4">
    <location>
        <begin position="300"/>
        <end position="318"/>
    </location>
</feature>
<dbReference type="InterPro" id="IPR014729">
    <property type="entry name" value="Rossmann-like_a/b/a_fold"/>
</dbReference>
<dbReference type="InterPro" id="IPR051857">
    <property type="entry name" value="Asn_synthetase_domain"/>
</dbReference>
<evidence type="ECO:0000313" key="6">
    <source>
        <dbReference type="EMBL" id="KAK9861587.1"/>
    </source>
</evidence>
<dbReference type="InterPro" id="IPR029055">
    <property type="entry name" value="Ntn_hydrolases_N"/>
</dbReference>
<keyword evidence="2" id="KW-0061">Asparagine biosynthesis</keyword>
<dbReference type="PROSITE" id="PS51278">
    <property type="entry name" value="GATASE_TYPE_2"/>
    <property type="match status" value="1"/>
</dbReference>
<dbReference type="PANTHER" id="PTHR45937">
    <property type="entry name" value="ASPARAGINE SYNTHETASE DOMAIN-CONTAINING PROTEIN 1"/>
    <property type="match status" value="1"/>
</dbReference>